<gene>
    <name evidence="2" type="ORF">E0687_12225</name>
</gene>
<accession>A0A4Y9F9F1</accession>
<reference evidence="2 3" key="1">
    <citation type="submission" date="2019-03" db="EMBL/GenBank/DDBJ databases">
        <title>Thermus tengchongensis species for the arsenic transformation mechanism.</title>
        <authorList>
            <person name="Yuan G.C."/>
        </authorList>
    </citation>
    <scope>NUCLEOTIDE SEQUENCE [LARGE SCALE GENOMIC DNA]</scope>
    <source>
        <strain evidence="2 3">15W</strain>
    </source>
</reference>
<sequence>MQNIWRILSAAALLLAGLALADAQDSKTFTVTVSGVESVQIDTGNVPLTVDYATSSQCSVVDRFCAWYPTVIYSTNYTTNRKLVAKATSDPILSVVLEKQGSYPDPFVPSWGSGSHPGTWAPGFSGSSLTLTDADTDIVVGIQNGSNYAIAPIIKLVFASNPPQGTYTATVTFTIMAQ</sequence>
<dbReference type="EMBL" id="SJZF01000032">
    <property type="protein sequence ID" value="TFU25149.1"/>
    <property type="molecule type" value="Genomic_DNA"/>
</dbReference>
<keyword evidence="1" id="KW-0732">Signal</keyword>
<dbReference type="RefSeq" id="WP_135261039.1">
    <property type="nucleotide sequence ID" value="NZ_SJZF01000032.1"/>
</dbReference>
<feature type="signal peptide" evidence="1">
    <location>
        <begin position="1"/>
        <end position="21"/>
    </location>
</feature>
<organism evidence="2 3">
    <name type="scientific">Thermus tengchongensis</name>
    <dbReference type="NCBI Taxonomy" id="1214928"/>
    <lineage>
        <taxon>Bacteria</taxon>
        <taxon>Thermotogati</taxon>
        <taxon>Deinococcota</taxon>
        <taxon>Deinococci</taxon>
        <taxon>Thermales</taxon>
        <taxon>Thermaceae</taxon>
        <taxon>Thermus</taxon>
    </lineage>
</organism>
<proteinExistence type="predicted"/>
<protein>
    <recommendedName>
        <fullName evidence="4">DUF4402 domain-containing protein</fullName>
    </recommendedName>
</protein>
<evidence type="ECO:0000256" key="1">
    <source>
        <dbReference type="SAM" id="SignalP"/>
    </source>
</evidence>
<comment type="caution">
    <text evidence="2">The sequence shown here is derived from an EMBL/GenBank/DDBJ whole genome shotgun (WGS) entry which is preliminary data.</text>
</comment>
<dbReference type="AlphaFoldDB" id="A0A4Y9F9F1"/>
<feature type="chain" id="PRO_5021461604" description="DUF4402 domain-containing protein" evidence="1">
    <location>
        <begin position="22"/>
        <end position="178"/>
    </location>
</feature>
<evidence type="ECO:0000313" key="2">
    <source>
        <dbReference type="EMBL" id="TFU25149.1"/>
    </source>
</evidence>
<name>A0A4Y9F9F1_9DEIN</name>
<dbReference type="Proteomes" id="UP000297668">
    <property type="component" value="Unassembled WGS sequence"/>
</dbReference>
<evidence type="ECO:0000313" key="3">
    <source>
        <dbReference type="Proteomes" id="UP000297668"/>
    </source>
</evidence>
<evidence type="ECO:0008006" key="4">
    <source>
        <dbReference type="Google" id="ProtNLM"/>
    </source>
</evidence>